<dbReference type="HOGENOM" id="CLU_1918991_0_0_1"/>
<dbReference type="OMA" id="IACICET"/>
<dbReference type="EMBL" id="GL379786">
    <property type="protein sequence ID" value="EGT29875.1"/>
    <property type="molecule type" value="Genomic_DNA"/>
</dbReference>
<dbReference type="InParanoid" id="G0M864"/>
<keyword evidence="1" id="KW-0812">Transmembrane</keyword>
<accession>G0M864</accession>
<reference evidence="4" key="1">
    <citation type="submission" date="2011-07" db="EMBL/GenBank/DDBJ databases">
        <authorList>
            <consortium name="Caenorhabditis brenneri Sequencing and Analysis Consortium"/>
            <person name="Wilson R.K."/>
        </authorList>
    </citation>
    <scope>NUCLEOTIDE SEQUENCE [LARGE SCALE GENOMIC DNA]</scope>
    <source>
        <strain evidence="4">PB2801</strain>
    </source>
</reference>
<keyword evidence="2" id="KW-0732">Signal</keyword>
<feature type="transmembrane region" description="Helical" evidence="1">
    <location>
        <begin position="113"/>
        <end position="131"/>
    </location>
</feature>
<keyword evidence="1" id="KW-1133">Transmembrane helix</keyword>
<sequence length="142" mass="16988">MSFKMLTIVFFFLQCFIFRTKMILAAQPKVSEKTSFVLGVYLFLKLQKLSFQTLRVGRYSVRRQYNQFPGQVVVETARQGIRVFFFMFEFVFMFMYSRVIACICETPSARNSVNAYTILFLLVLTWEHLLFRMCEKRAIRYN</sequence>
<dbReference type="Proteomes" id="UP000008068">
    <property type="component" value="Unassembled WGS sequence"/>
</dbReference>
<feature type="signal peptide" evidence="2">
    <location>
        <begin position="1"/>
        <end position="25"/>
    </location>
</feature>
<feature type="transmembrane region" description="Helical" evidence="1">
    <location>
        <begin position="83"/>
        <end position="101"/>
    </location>
</feature>
<dbReference type="eggNOG" id="ENOG502TIHA">
    <property type="taxonomic scope" value="Eukaryota"/>
</dbReference>
<dbReference type="FunCoup" id="G0M864">
    <property type="interactions" value="1050"/>
</dbReference>
<feature type="chain" id="PRO_5003402867" evidence="2">
    <location>
        <begin position="26"/>
        <end position="142"/>
    </location>
</feature>
<proteinExistence type="predicted"/>
<evidence type="ECO:0000313" key="3">
    <source>
        <dbReference type="EMBL" id="EGT29875.1"/>
    </source>
</evidence>
<keyword evidence="1" id="KW-0472">Membrane</keyword>
<protein>
    <submittedName>
        <fullName evidence="3">Uncharacterized protein</fullName>
    </submittedName>
</protein>
<name>G0M864_CAEBE</name>
<gene>
    <name evidence="3" type="ORF">CAEBREN_03408</name>
</gene>
<organism evidence="4">
    <name type="scientific">Caenorhabditis brenneri</name>
    <name type="common">Nematode worm</name>
    <dbReference type="NCBI Taxonomy" id="135651"/>
    <lineage>
        <taxon>Eukaryota</taxon>
        <taxon>Metazoa</taxon>
        <taxon>Ecdysozoa</taxon>
        <taxon>Nematoda</taxon>
        <taxon>Chromadorea</taxon>
        <taxon>Rhabditida</taxon>
        <taxon>Rhabditina</taxon>
        <taxon>Rhabditomorpha</taxon>
        <taxon>Rhabditoidea</taxon>
        <taxon>Rhabditidae</taxon>
        <taxon>Peloderinae</taxon>
        <taxon>Caenorhabditis</taxon>
    </lineage>
</organism>
<evidence type="ECO:0000256" key="2">
    <source>
        <dbReference type="SAM" id="SignalP"/>
    </source>
</evidence>
<dbReference type="AlphaFoldDB" id="G0M864"/>
<evidence type="ECO:0000313" key="4">
    <source>
        <dbReference type="Proteomes" id="UP000008068"/>
    </source>
</evidence>
<dbReference type="OrthoDB" id="5874083at2759"/>
<keyword evidence="4" id="KW-1185">Reference proteome</keyword>
<evidence type="ECO:0000256" key="1">
    <source>
        <dbReference type="SAM" id="Phobius"/>
    </source>
</evidence>